<evidence type="ECO:0000256" key="1">
    <source>
        <dbReference type="ARBA" id="ARBA00004141"/>
    </source>
</evidence>
<keyword evidence="4 5" id="KW-0472">Membrane</keyword>
<evidence type="ECO:0000313" key="7">
    <source>
        <dbReference type="Proteomes" id="UP000821853"/>
    </source>
</evidence>
<accession>A0A9J6GV64</accession>
<feature type="transmembrane region" description="Helical" evidence="5">
    <location>
        <begin position="327"/>
        <end position="347"/>
    </location>
</feature>
<reference evidence="6 7" key="1">
    <citation type="journal article" date="2020" name="Cell">
        <title>Large-Scale Comparative Analyses of Tick Genomes Elucidate Their Genetic Diversity and Vector Capacities.</title>
        <authorList>
            <consortium name="Tick Genome and Microbiome Consortium (TIGMIC)"/>
            <person name="Jia N."/>
            <person name="Wang J."/>
            <person name="Shi W."/>
            <person name="Du L."/>
            <person name="Sun Y."/>
            <person name="Zhan W."/>
            <person name="Jiang J.F."/>
            <person name="Wang Q."/>
            <person name="Zhang B."/>
            <person name="Ji P."/>
            <person name="Bell-Sakyi L."/>
            <person name="Cui X.M."/>
            <person name="Yuan T.T."/>
            <person name="Jiang B.G."/>
            <person name="Yang W.F."/>
            <person name="Lam T.T."/>
            <person name="Chang Q.C."/>
            <person name="Ding S.J."/>
            <person name="Wang X.J."/>
            <person name="Zhu J.G."/>
            <person name="Ruan X.D."/>
            <person name="Zhao L."/>
            <person name="Wei J.T."/>
            <person name="Ye R.Z."/>
            <person name="Que T.C."/>
            <person name="Du C.H."/>
            <person name="Zhou Y.H."/>
            <person name="Cheng J.X."/>
            <person name="Dai P.F."/>
            <person name="Guo W.B."/>
            <person name="Han X.H."/>
            <person name="Huang E.J."/>
            <person name="Li L.F."/>
            <person name="Wei W."/>
            <person name="Gao Y.C."/>
            <person name="Liu J.Z."/>
            <person name="Shao H.Z."/>
            <person name="Wang X."/>
            <person name="Wang C.C."/>
            <person name="Yang T.C."/>
            <person name="Huo Q.B."/>
            <person name="Li W."/>
            <person name="Chen H.Y."/>
            <person name="Chen S.E."/>
            <person name="Zhou L.G."/>
            <person name="Ni X.B."/>
            <person name="Tian J.H."/>
            <person name="Sheng Y."/>
            <person name="Liu T."/>
            <person name="Pan Y.S."/>
            <person name="Xia L.Y."/>
            <person name="Li J."/>
            <person name="Zhao F."/>
            <person name="Cao W.C."/>
        </authorList>
    </citation>
    <scope>NUCLEOTIDE SEQUENCE [LARGE SCALE GENOMIC DNA]</scope>
    <source>
        <strain evidence="6">HaeL-2018</strain>
    </source>
</reference>
<keyword evidence="7" id="KW-1185">Reference proteome</keyword>
<feature type="transmembrane region" description="Helical" evidence="5">
    <location>
        <begin position="481"/>
        <end position="504"/>
    </location>
</feature>
<dbReference type="Pfam" id="PF00002">
    <property type="entry name" value="7tm_2"/>
    <property type="match status" value="1"/>
</dbReference>
<dbReference type="OMA" id="RDECHAY"/>
<dbReference type="Gene3D" id="1.20.1070.10">
    <property type="entry name" value="Rhodopsin 7-helix transmembrane proteins"/>
    <property type="match status" value="2"/>
</dbReference>
<evidence type="ECO:0000313" key="6">
    <source>
        <dbReference type="EMBL" id="KAH9382358.1"/>
    </source>
</evidence>
<feature type="transmembrane region" description="Helical" evidence="5">
    <location>
        <begin position="292"/>
        <end position="315"/>
    </location>
</feature>
<dbReference type="CDD" id="cd15039">
    <property type="entry name" value="7tmB3_Methuselah-like"/>
    <property type="match status" value="1"/>
</dbReference>
<feature type="transmembrane region" description="Helical" evidence="5">
    <location>
        <begin position="354"/>
        <end position="373"/>
    </location>
</feature>
<dbReference type="GO" id="GO:0004930">
    <property type="term" value="F:G protein-coupled receptor activity"/>
    <property type="evidence" value="ECO:0007669"/>
    <property type="project" value="InterPro"/>
</dbReference>
<gene>
    <name evidence="6" type="ORF">HPB48_022409</name>
</gene>
<keyword evidence="3 5" id="KW-1133">Transmembrane helix</keyword>
<dbReference type="PANTHER" id="PTHR45902">
    <property type="entry name" value="LATROPHILIN RECEPTOR-LIKE PROTEIN A"/>
    <property type="match status" value="1"/>
</dbReference>
<keyword evidence="2 5" id="KW-0812">Transmembrane</keyword>
<sequence>MKIRVAMDPFLSIPRHENVRCAVCNRDFNVKMWKAFLRLISDERASIQACSPAHNRDPLHARQEAAAVLPACAGLTSSPTAPADFHDRNSRLRDECHAYFAPVRDRLTGVGYKNAYCALCYGVGIEDMACVEDESVVDMATPSPTRMCSPSYALLIDVDFARGGAKVGLQDRCAPNQAYDPWKETCRNLVCGKLYELRDGRCVASALQAAYGLSKVPLHALLASNCSRVALDADEFILWENHTATLRGGAGSGELLVPGEYELRSDGSMLVCADTSFLPAHRMSVYKFRDTHGYITLAGSLVSLACLLVKMVLQLLAPGPSKLPDQLISMLSFSIFAAQLLFLFVMVAARHRALCMLIGMLVHYFFLASGGAVGGRRPVAPPRGHPLAPGYGRGVCWISSRLALLAFFAAPIGLIVAINMVLFVICVVRISGTLTQRDKLRRSARSTSRSRLLVYIKLALVMGATWTLGFVAPFARVQALWHAFVILNSLQGAFVFFAFTRLTLGQRLASWIQRRRSNGSSSRRTVVSVAPTLSLQHH</sequence>
<protein>
    <submittedName>
        <fullName evidence="6">Uncharacterized protein</fullName>
    </submittedName>
</protein>
<evidence type="ECO:0000256" key="4">
    <source>
        <dbReference type="ARBA" id="ARBA00023136"/>
    </source>
</evidence>
<name>A0A9J6GV64_HAELO</name>
<dbReference type="OrthoDB" id="6134459at2759"/>
<dbReference type="InterPro" id="IPR053231">
    <property type="entry name" value="GPCR_LN-TM7"/>
</dbReference>
<evidence type="ECO:0000256" key="2">
    <source>
        <dbReference type="ARBA" id="ARBA00022692"/>
    </source>
</evidence>
<dbReference type="VEuPathDB" id="VectorBase:HLOH_054100"/>
<dbReference type="AlphaFoldDB" id="A0A9J6GV64"/>
<dbReference type="PANTHER" id="PTHR45902:SF5">
    <property type="entry name" value="G-PROTEIN COUPLED RECEPTORS FAMILY 2 PROFILE 2 DOMAIN-CONTAINING PROTEIN"/>
    <property type="match status" value="1"/>
</dbReference>
<feature type="transmembrane region" description="Helical" evidence="5">
    <location>
        <begin position="402"/>
        <end position="431"/>
    </location>
</feature>
<proteinExistence type="predicted"/>
<organism evidence="6 7">
    <name type="scientific">Haemaphysalis longicornis</name>
    <name type="common">Bush tick</name>
    <dbReference type="NCBI Taxonomy" id="44386"/>
    <lineage>
        <taxon>Eukaryota</taxon>
        <taxon>Metazoa</taxon>
        <taxon>Ecdysozoa</taxon>
        <taxon>Arthropoda</taxon>
        <taxon>Chelicerata</taxon>
        <taxon>Arachnida</taxon>
        <taxon>Acari</taxon>
        <taxon>Parasitiformes</taxon>
        <taxon>Ixodida</taxon>
        <taxon>Ixodoidea</taxon>
        <taxon>Ixodidae</taxon>
        <taxon>Haemaphysalinae</taxon>
        <taxon>Haemaphysalis</taxon>
    </lineage>
</organism>
<feature type="transmembrane region" description="Helical" evidence="5">
    <location>
        <begin position="452"/>
        <end position="475"/>
    </location>
</feature>
<evidence type="ECO:0000256" key="3">
    <source>
        <dbReference type="ARBA" id="ARBA00022989"/>
    </source>
</evidence>
<comment type="subcellular location">
    <subcellularLocation>
        <location evidence="1">Membrane</location>
        <topology evidence="1">Multi-pass membrane protein</topology>
    </subcellularLocation>
</comment>
<evidence type="ECO:0000256" key="5">
    <source>
        <dbReference type="SAM" id="Phobius"/>
    </source>
</evidence>
<dbReference type="EMBL" id="JABSTR010000011">
    <property type="protein sequence ID" value="KAH9382358.1"/>
    <property type="molecule type" value="Genomic_DNA"/>
</dbReference>
<dbReference type="InterPro" id="IPR000832">
    <property type="entry name" value="GPCR_2_secretin-like"/>
</dbReference>
<dbReference type="GO" id="GO:0016020">
    <property type="term" value="C:membrane"/>
    <property type="evidence" value="ECO:0007669"/>
    <property type="project" value="UniProtKB-SubCell"/>
</dbReference>
<comment type="caution">
    <text evidence="6">The sequence shown here is derived from an EMBL/GenBank/DDBJ whole genome shotgun (WGS) entry which is preliminary data.</text>
</comment>
<dbReference type="Proteomes" id="UP000821853">
    <property type="component" value="Chromosome 9"/>
</dbReference>